<dbReference type="EMBL" id="JACHHY010000003">
    <property type="protein sequence ID" value="MBB5017331.1"/>
    <property type="molecule type" value="Genomic_DNA"/>
</dbReference>
<proteinExistence type="predicted"/>
<evidence type="ECO:0000313" key="2">
    <source>
        <dbReference type="Proteomes" id="UP000575898"/>
    </source>
</evidence>
<dbReference type="NCBIfam" id="TIGR02647">
    <property type="entry name" value="DNA"/>
    <property type="match status" value="1"/>
</dbReference>
<dbReference type="Proteomes" id="UP000575898">
    <property type="component" value="Unassembled WGS sequence"/>
</dbReference>
<comment type="caution">
    <text evidence="1">The sequence shown here is derived from an EMBL/GenBank/DDBJ whole genome shotgun (WGS) entry which is preliminary data.</text>
</comment>
<accession>A0A840MQ07</accession>
<gene>
    <name evidence="1" type="ORF">HNQ59_000595</name>
</gene>
<organism evidence="1 2">
    <name type="scientific">Chitinivorax tropicus</name>
    <dbReference type="NCBI Taxonomy" id="714531"/>
    <lineage>
        <taxon>Bacteria</taxon>
        <taxon>Pseudomonadati</taxon>
        <taxon>Pseudomonadota</taxon>
        <taxon>Betaproteobacteria</taxon>
        <taxon>Chitinivorax</taxon>
    </lineage>
</organism>
<dbReference type="InterPro" id="IPR013468">
    <property type="entry name" value="CHP02647"/>
</dbReference>
<keyword evidence="2" id="KW-1185">Reference proteome</keyword>
<evidence type="ECO:0000313" key="1">
    <source>
        <dbReference type="EMBL" id="MBB5017331.1"/>
    </source>
</evidence>
<dbReference type="Pfam" id="PF18918">
    <property type="entry name" value="DUF5669"/>
    <property type="match status" value="1"/>
</dbReference>
<dbReference type="AlphaFoldDB" id="A0A840MQ07"/>
<name>A0A840MQ07_9PROT</name>
<sequence length="91" mass="9884">MQKIDMDRHQELELLARFSLASRLQGIKLGAEAQDSLVSAAQRLHQKGLISEPDGGYLTEEGFQLAESLQRVLAVLDTAAVGAVASHELIE</sequence>
<protein>
    <submittedName>
        <fullName evidence="1">Uncharacterized protein (TIGR02647 family)</fullName>
    </submittedName>
</protein>
<reference evidence="1 2" key="1">
    <citation type="submission" date="2020-08" db="EMBL/GenBank/DDBJ databases">
        <title>Genomic Encyclopedia of Type Strains, Phase IV (KMG-IV): sequencing the most valuable type-strain genomes for metagenomic binning, comparative biology and taxonomic classification.</title>
        <authorList>
            <person name="Goeker M."/>
        </authorList>
    </citation>
    <scope>NUCLEOTIDE SEQUENCE [LARGE SCALE GENOMIC DNA]</scope>
    <source>
        <strain evidence="1 2">DSM 27165</strain>
    </source>
</reference>
<dbReference type="RefSeq" id="WP_343074193.1">
    <property type="nucleotide sequence ID" value="NZ_JACHHY010000003.1"/>
</dbReference>